<dbReference type="InterPro" id="IPR009288">
    <property type="entry name" value="AIG2-like_dom"/>
</dbReference>
<evidence type="ECO:0000256" key="2">
    <source>
        <dbReference type="ARBA" id="ARBA00030602"/>
    </source>
</evidence>
<keyword evidence="5" id="KW-1185">Reference proteome</keyword>
<gene>
    <name evidence="4" type="ORF">Q5761_05505</name>
</gene>
<dbReference type="RefSeq" id="WP_318751486.1">
    <property type="nucleotide sequence ID" value="NZ_CP132508.1"/>
</dbReference>
<protein>
    <recommendedName>
        <fullName evidence="2">Putative gamma-glutamylcyclotransferase</fullName>
    </recommendedName>
</protein>
<dbReference type="EMBL" id="CP132508">
    <property type="protein sequence ID" value="WPD20091.1"/>
    <property type="molecule type" value="Genomic_DNA"/>
</dbReference>
<accession>A0ABZ0QRV3</accession>
<sequence length="120" mass="13402">MKLFAYGTLRRRGRIEALVGRRLQPPMPAVLEGYRLYDTGRGYPVILPAPGHRVHGVLWTIQGSDLGHLDHYEGADEDPPYYFRRTVTVQTAEGPVDAAVYVGNPAVFDRLIPLEAAGWE</sequence>
<dbReference type="Pfam" id="PF06094">
    <property type="entry name" value="GGACT"/>
    <property type="match status" value="1"/>
</dbReference>
<dbReference type="Gene3D" id="3.10.490.10">
    <property type="entry name" value="Gamma-glutamyl cyclotransferase-like"/>
    <property type="match status" value="1"/>
</dbReference>
<dbReference type="Proteomes" id="UP001304683">
    <property type="component" value="Chromosome"/>
</dbReference>
<dbReference type="InterPro" id="IPR036568">
    <property type="entry name" value="GGCT-like_sf"/>
</dbReference>
<name>A0ABZ0QRV3_9FIRM</name>
<dbReference type="PANTHER" id="PTHR31544">
    <property type="entry name" value="AIG2-LIKE PROTEIN D"/>
    <property type="match status" value="1"/>
</dbReference>
<dbReference type="PANTHER" id="PTHR31544:SF2">
    <property type="entry name" value="AIG2-LIKE PROTEIN D"/>
    <property type="match status" value="1"/>
</dbReference>
<organism evidence="4 5">
    <name type="scientific">Thermaerobacter composti</name>
    <dbReference type="NCBI Taxonomy" id="554949"/>
    <lineage>
        <taxon>Bacteria</taxon>
        <taxon>Bacillati</taxon>
        <taxon>Bacillota</taxon>
        <taxon>Clostridia</taxon>
        <taxon>Eubacteriales</taxon>
        <taxon>Clostridiales Family XVII. Incertae Sedis</taxon>
        <taxon>Thermaerobacter</taxon>
    </lineage>
</organism>
<evidence type="ECO:0000259" key="3">
    <source>
        <dbReference type="Pfam" id="PF06094"/>
    </source>
</evidence>
<keyword evidence="1" id="KW-0808">Transferase</keyword>
<reference evidence="4 5" key="1">
    <citation type="submission" date="2023-08" db="EMBL/GenBank/DDBJ databases">
        <title>Genome sequence of Thermaerobacter compostii strain Ins1, a spore-forming filamentous bacterium isolated from a deep geothermal reservoir.</title>
        <authorList>
            <person name="Bregnard D."/>
            <person name="Gonzalez D."/>
            <person name="Junier P."/>
        </authorList>
    </citation>
    <scope>NUCLEOTIDE SEQUENCE [LARGE SCALE GENOMIC DNA]</scope>
    <source>
        <strain evidence="4 5">Ins1</strain>
    </source>
</reference>
<dbReference type="CDD" id="cd06661">
    <property type="entry name" value="GGCT_like"/>
    <property type="match status" value="1"/>
</dbReference>
<evidence type="ECO:0000313" key="4">
    <source>
        <dbReference type="EMBL" id="WPD20091.1"/>
    </source>
</evidence>
<evidence type="ECO:0000256" key="1">
    <source>
        <dbReference type="ARBA" id="ARBA00022679"/>
    </source>
</evidence>
<dbReference type="InterPro" id="IPR013024">
    <property type="entry name" value="GGCT-like"/>
</dbReference>
<dbReference type="SUPFAM" id="SSF110857">
    <property type="entry name" value="Gamma-glutamyl cyclotransferase-like"/>
    <property type="match status" value="1"/>
</dbReference>
<dbReference type="InterPro" id="IPR045038">
    <property type="entry name" value="AIG2-like"/>
</dbReference>
<feature type="domain" description="Gamma-glutamylcyclotransferase AIG2-like" evidence="3">
    <location>
        <begin position="3"/>
        <end position="106"/>
    </location>
</feature>
<proteinExistence type="predicted"/>
<evidence type="ECO:0000313" key="5">
    <source>
        <dbReference type="Proteomes" id="UP001304683"/>
    </source>
</evidence>